<dbReference type="CDD" id="cd03809">
    <property type="entry name" value="GT4_MtfB-like"/>
    <property type="match status" value="1"/>
</dbReference>
<feature type="domain" description="Glycosyltransferase subfamily 4-like N-terminal" evidence="3">
    <location>
        <begin position="21"/>
        <end position="61"/>
    </location>
</feature>
<reference evidence="4 5" key="1">
    <citation type="submission" date="2017-09" db="EMBL/GenBank/DDBJ databases">
        <title>Depth-based differentiation of microbial function through sediment-hosted aquifers and enrichment of novel symbionts in the deep terrestrial subsurface.</title>
        <authorList>
            <person name="Probst A.J."/>
            <person name="Ladd B."/>
            <person name="Jarett J.K."/>
            <person name="Geller-Mcgrath D.E."/>
            <person name="Sieber C.M."/>
            <person name="Emerson J.B."/>
            <person name="Anantharaman K."/>
            <person name="Thomas B.C."/>
            <person name="Malmstrom R."/>
            <person name="Stieglmeier M."/>
            <person name="Klingl A."/>
            <person name="Woyke T."/>
            <person name="Ryan C.M."/>
            <person name="Banfield J.F."/>
        </authorList>
    </citation>
    <scope>NUCLEOTIDE SEQUENCE [LARGE SCALE GENOMIC DNA]</scope>
    <source>
        <strain evidence="4">CG23_combo_of_CG06-09_8_20_14_all_48_7</strain>
    </source>
</reference>
<accession>A0A2G9YAU5</accession>
<dbReference type="GO" id="GO:0009103">
    <property type="term" value="P:lipopolysaccharide biosynthetic process"/>
    <property type="evidence" value="ECO:0007669"/>
    <property type="project" value="TreeGrafter"/>
</dbReference>
<dbReference type="GO" id="GO:0016757">
    <property type="term" value="F:glycosyltransferase activity"/>
    <property type="evidence" value="ECO:0007669"/>
    <property type="project" value="InterPro"/>
</dbReference>
<sequence length="264" mass="29407">IGFKVHPEWFPVTGAPFAWHNTFERALRQSDRVIAISRHTRDEILSYYSFKPEKVRVVYYGGTGKEFQPIEDTNVLDSFRNQYHLKGRFILSVAPTAPHKNMVRLVQAFGLIAKELPEINLVLAGGPGKDHPAILAMAKKMGVAEKMIFLPVLPNSELVFLYNLAEIFVFPSLYEGFGLPVLEAMSCGCPVVASRATSLPEVAGDAALLVDPYQPEDIASAMKKLVEGRDLQAELRARGLEQARRFSWEKTAGETLAIYRELSG</sequence>
<dbReference type="Proteomes" id="UP000230392">
    <property type="component" value="Unassembled WGS sequence"/>
</dbReference>
<dbReference type="Pfam" id="PF13439">
    <property type="entry name" value="Glyco_transf_4"/>
    <property type="match status" value="1"/>
</dbReference>
<evidence type="ECO:0000259" key="3">
    <source>
        <dbReference type="Pfam" id="PF13439"/>
    </source>
</evidence>
<organism evidence="4 5">
    <name type="scientific">bacterium (Candidatus Ratteibacteria) CG23_combo_of_CG06-09_8_20_14_all_48_7</name>
    <dbReference type="NCBI Taxonomy" id="2014292"/>
    <lineage>
        <taxon>Bacteria</taxon>
        <taxon>Candidatus Ratteibacteria</taxon>
    </lineage>
</organism>
<dbReference type="Gene3D" id="3.40.50.2000">
    <property type="entry name" value="Glycogen Phosphorylase B"/>
    <property type="match status" value="2"/>
</dbReference>
<gene>
    <name evidence="4" type="ORF">COX46_02850</name>
</gene>
<dbReference type="Pfam" id="PF00534">
    <property type="entry name" value="Glycos_transf_1"/>
    <property type="match status" value="1"/>
</dbReference>
<feature type="non-terminal residue" evidence="4">
    <location>
        <position position="1"/>
    </location>
</feature>
<dbReference type="FunFam" id="3.40.50.2000:FF:000119">
    <property type="entry name" value="Glycosyl transferase group 1"/>
    <property type="match status" value="1"/>
</dbReference>
<proteinExistence type="predicted"/>
<evidence type="ECO:0000313" key="4">
    <source>
        <dbReference type="EMBL" id="PIP16338.1"/>
    </source>
</evidence>
<evidence type="ECO:0000256" key="1">
    <source>
        <dbReference type="ARBA" id="ARBA00022679"/>
    </source>
</evidence>
<dbReference type="EMBL" id="PCRF01000138">
    <property type="protein sequence ID" value="PIP16338.1"/>
    <property type="molecule type" value="Genomic_DNA"/>
</dbReference>
<dbReference type="PANTHER" id="PTHR46401">
    <property type="entry name" value="GLYCOSYLTRANSFERASE WBBK-RELATED"/>
    <property type="match status" value="1"/>
</dbReference>
<dbReference type="InterPro" id="IPR028098">
    <property type="entry name" value="Glyco_trans_4-like_N"/>
</dbReference>
<comment type="caution">
    <text evidence="4">The sequence shown here is derived from an EMBL/GenBank/DDBJ whole genome shotgun (WGS) entry which is preliminary data.</text>
</comment>
<evidence type="ECO:0000313" key="5">
    <source>
        <dbReference type="Proteomes" id="UP000230392"/>
    </source>
</evidence>
<evidence type="ECO:0000259" key="2">
    <source>
        <dbReference type="Pfam" id="PF00534"/>
    </source>
</evidence>
<protein>
    <submittedName>
        <fullName evidence="4">Glycosyl transferase family 1</fullName>
    </submittedName>
</protein>
<name>A0A2G9YAU5_9BACT</name>
<dbReference type="InterPro" id="IPR001296">
    <property type="entry name" value="Glyco_trans_1"/>
</dbReference>
<dbReference type="AlphaFoldDB" id="A0A2G9YAU5"/>
<feature type="domain" description="Glycosyl transferase family 1" evidence="2">
    <location>
        <begin position="85"/>
        <end position="239"/>
    </location>
</feature>
<dbReference type="SUPFAM" id="SSF53756">
    <property type="entry name" value="UDP-Glycosyltransferase/glycogen phosphorylase"/>
    <property type="match status" value="1"/>
</dbReference>
<keyword evidence="1 4" id="KW-0808">Transferase</keyword>
<dbReference type="PANTHER" id="PTHR46401:SF2">
    <property type="entry name" value="GLYCOSYLTRANSFERASE WBBK-RELATED"/>
    <property type="match status" value="1"/>
</dbReference>